<name>A0ABP7G4X0_9ACTN</name>
<dbReference type="SUPFAM" id="SSF52467">
    <property type="entry name" value="DHS-like NAD/FAD-binding domain"/>
    <property type="match status" value="1"/>
</dbReference>
<keyword evidence="2" id="KW-1185">Reference proteome</keyword>
<proteinExistence type="predicted"/>
<dbReference type="InterPro" id="IPR029035">
    <property type="entry name" value="DHS-like_NAD/FAD-binding_dom"/>
</dbReference>
<evidence type="ECO:0008006" key="3">
    <source>
        <dbReference type="Google" id="ProtNLM"/>
    </source>
</evidence>
<accession>A0ABP7G4X0</accession>
<dbReference type="Gene3D" id="3.40.50.1220">
    <property type="entry name" value="TPP-binding domain"/>
    <property type="match status" value="1"/>
</dbReference>
<protein>
    <recommendedName>
        <fullName evidence="3">Deacetylase sirtuin-type domain-containing protein</fullName>
    </recommendedName>
</protein>
<sequence length="416" mass="46606">MRFPYHVLELDPSGLSQWATHFASGPDRRRDIEEGIWRRTQDQRNAEQSGWSEEASARRRIVHYWYRYDVIGTSLCMVDFYLYYCVTYPATEIDAYHEQVSYWLGAGGWASDKDGTWRRGDLRIRLHRFDIHPQDTAAGRNIPADYASLQVTITSDGCDPGADVVARPWQVLADGIRIKDLPGAPILIDSLAPLAAHVPFQVEVGCGTSVEAGIPPLHRLHEIYRVTTRHDNKPGAAPFILNVDDDRLLEEVLVAPENKFTEFCEMYQACFQAKPPPALDALGWLARNGFIVGPIITNNFDVLTARAGLTECFVRRYDQKIPHVPLLPETKALLVVGNHADRRRVEARAREAGMKVFFLDPEGFWDADGTFAPYPLEGAQDGDYVCHKTASEGLPEFVALLQGAQTTPSERGARAA</sequence>
<gene>
    <name evidence="1" type="ORF">GCM10022402_36590</name>
</gene>
<dbReference type="EMBL" id="BAABDD010000019">
    <property type="protein sequence ID" value="GAA3754591.1"/>
    <property type="molecule type" value="Genomic_DNA"/>
</dbReference>
<reference evidence="2" key="1">
    <citation type="journal article" date="2019" name="Int. J. Syst. Evol. Microbiol.">
        <title>The Global Catalogue of Microorganisms (GCM) 10K type strain sequencing project: providing services to taxonomists for standard genome sequencing and annotation.</title>
        <authorList>
            <consortium name="The Broad Institute Genomics Platform"/>
            <consortium name="The Broad Institute Genome Sequencing Center for Infectious Disease"/>
            <person name="Wu L."/>
            <person name="Ma J."/>
        </authorList>
    </citation>
    <scope>NUCLEOTIDE SEQUENCE [LARGE SCALE GENOMIC DNA]</scope>
    <source>
        <strain evidence="2">JCM 17137</strain>
    </source>
</reference>
<comment type="caution">
    <text evidence="1">The sequence shown here is derived from an EMBL/GenBank/DDBJ whole genome shotgun (WGS) entry which is preliminary data.</text>
</comment>
<dbReference type="RefSeq" id="WP_344973588.1">
    <property type="nucleotide sequence ID" value="NZ_BAABDD010000019.1"/>
</dbReference>
<dbReference type="Proteomes" id="UP001500908">
    <property type="component" value="Unassembled WGS sequence"/>
</dbReference>
<evidence type="ECO:0000313" key="1">
    <source>
        <dbReference type="EMBL" id="GAA3754591.1"/>
    </source>
</evidence>
<evidence type="ECO:0000313" key="2">
    <source>
        <dbReference type="Proteomes" id="UP001500908"/>
    </source>
</evidence>
<organism evidence="1 2">
    <name type="scientific">Salinactinospora qingdaonensis</name>
    <dbReference type="NCBI Taxonomy" id="702744"/>
    <lineage>
        <taxon>Bacteria</taxon>
        <taxon>Bacillati</taxon>
        <taxon>Actinomycetota</taxon>
        <taxon>Actinomycetes</taxon>
        <taxon>Streptosporangiales</taxon>
        <taxon>Nocardiopsidaceae</taxon>
        <taxon>Salinactinospora</taxon>
    </lineage>
</organism>